<keyword evidence="3" id="KW-1185">Reference proteome</keyword>
<dbReference type="InterPro" id="IPR050111">
    <property type="entry name" value="C-type_lectin/snaclec_domain"/>
</dbReference>
<dbReference type="InterPro" id="IPR016187">
    <property type="entry name" value="CTDL_fold"/>
</dbReference>
<keyword evidence="1" id="KW-0732">Signal</keyword>
<accession>A0A914QWP7</accession>
<dbReference type="WBParaSite" id="PDA_v2.g8234.t1">
    <property type="protein sequence ID" value="PDA_v2.g8234.t1"/>
    <property type="gene ID" value="PDA_v2.g8234"/>
</dbReference>
<evidence type="ECO:0000313" key="4">
    <source>
        <dbReference type="WBParaSite" id="PDA_v2.g8234.t1"/>
    </source>
</evidence>
<dbReference type="Proteomes" id="UP000887578">
    <property type="component" value="Unplaced"/>
</dbReference>
<dbReference type="Gene3D" id="3.10.100.10">
    <property type="entry name" value="Mannose-Binding Protein A, subunit A"/>
    <property type="match status" value="2"/>
</dbReference>
<feature type="signal peptide" evidence="1">
    <location>
        <begin position="1"/>
        <end position="16"/>
    </location>
</feature>
<reference evidence="4" key="1">
    <citation type="submission" date="2022-11" db="UniProtKB">
        <authorList>
            <consortium name="WormBaseParasite"/>
        </authorList>
    </citation>
    <scope>IDENTIFICATION</scope>
</reference>
<dbReference type="SMART" id="SM00034">
    <property type="entry name" value="CLECT"/>
    <property type="match status" value="1"/>
</dbReference>
<evidence type="ECO:0000259" key="2">
    <source>
        <dbReference type="PROSITE" id="PS50041"/>
    </source>
</evidence>
<dbReference type="InterPro" id="IPR001304">
    <property type="entry name" value="C-type_lectin-like"/>
</dbReference>
<dbReference type="SUPFAM" id="SSF56436">
    <property type="entry name" value="C-type lectin-like"/>
    <property type="match status" value="2"/>
</dbReference>
<evidence type="ECO:0000256" key="1">
    <source>
        <dbReference type="SAM" id="SignalP"/>
    </source>
</evidence>
<dbReference type="PROSITE" id="PS50041">
    <property type="entry name" value="C_TYPE_LECTIN_2"/>
    <property type="match status" value="1"/>
</dbReference>
<dbReference type="InterPro" id="IPR016186">
    <property type="entry name" value="C-type_lectin-like/link_sf"/>
</dbReference>
<dbReference type="Pfam" id="PF00059">
    <property type="entry name" value="Lectin_C"/>
    <property type="match status" value="1"/>
</dbReference>
<proteinExistence type="predicted"/>
<evidence type="ECO:0000313" key="3">
    <source>
        <dbReference type="Proteomes" id="UP000887578"/>
    </source>
</evidence>
<dbReference type="CDD" id="cd00037">
    <property type="entry name" value="CLECT"/>
    <property type="match status" value="1"/>
</dbReference>
<dbReference type="PANTHER" id="PTHR22803">
    <property type="entry name" value="MANNOSE, PHOSPHOLIPASE, LECTIN RECEPTOR RELATED"/>
    <property type="match status" value="1"/>
</dbReference>
<feature type="chain" id="PRO_5037690680" evidence="1">
    <location>
        <begin position="17"/>
        <end position="267"/>
    </location>
</feature>
<sequence>MLILIAFFGIFCFAFGGCPSNSIGLRLNASICYSFHPSLSQYAIAERECNSFGANLVTLNNKYTNVYVTQLANLFFKHLETEEFWTNGHRLMDTKTFRWINGDEIAYDNLLNSHTENDQDCMTVNLEKGFWKHENCFTRLPFVCEFVGDKKEVPPTAIIFETFESFGAFVPLRLKNQFIEKTIIPPSAATTIIEPTTTKPKTCPPSWTYNNVTGYCYNVFHDKSITWMEAEQKCVQEQSHLASVHNKDEVAFVAGILYMIVKCKGEI</sequence>
<name>A0A914QWP7_9BILA</name>
<feature type="domain" description="C-type lectin" evidence="2">
    <location>
        <begin position="28"/>
        <end position="145"/>
    </location>
</feature>
<organism evidence="3 4">
    <name type="scientific">Panagrolaimus davidi</name>
    <dbReference type="NCBI Taxonomy" id="227884"/>
    <lineage>
        <taxon>Eukaryota</taxon>
        <taxon>Metazoa</taxon>
        <taxon>Ecdysozoa</taxon>
        <taxon>Nematoda</taxon>
        <taxon>Chromadorea</taxon>
        <taxon>Rhabditida</taxon>
        <taxon>Tylenchina</taxon>
        <taxon>Panagrolaimomorpha</taxon>
        <taxon>Panagrolaimoidea</taxon>
        <taxon>Panagrolaimidae</taxon>
        <taxon>Panagrolaimus</taxon>
    </lineage>
</organism>
<dbReference type="AlphaFoldDB" id="A0A914QWP7"/>
<protein>
    <submittedName>
        <fullName evidence="4">C-type lectin domain-containing protein</fullName>
    </submittedName>
</protein>